<dbReference type="GO" id="GO:0006207">
    <property type="term" value="P:'de novo' pyrimidine nucleobase biosynthetic process"/>
    <property type="evidence" value="ECO:0007669"/>
    <property type="project" value="InterPro"/>
</dbReference>
<gene>
    <name evidence="7" type="primary">pyrF</name>
    <name evidence="9" type="ordered locus">Mahau_1422</name>
</gene>
<dbReference type="RefSeq" id="WP_013781044.1">
    <property type="nucleotide sequence ID" value="NC_015520.1"/>
</dbReference>
<evidence type="ECO:0000313" key="10">
    <source>
        <dbReference type="Proteomes" id="UP000008457"/>
    </source>
</evidence>
<dbReference type="EMBL" id="CP002360">
    <property type="protein sequence ID" value="AEE96615.1"/>
    <property type="molecule type" value="Genomic_DNA"/>
</dbReference>
<comment type="catalytic activity">
    <reaction evidence="6 7">
        <text>orotidine 5'-phosphate + H(+) = UMP + CO2</text>
        <dbReference type="Rhea" id="RHEA:11596"/>
        <dbReference type="ChEBI" id="CHEBI:15378"/>
        <dbReference type="ChEBI" id="CHEBI:16526"/>
        <dbReference type="ChEBI" id="CHEBI:57538"/>
        <dbReference type="ChEBI" id="CHEBI:57865"/>
        <dbReference type="EC" id="4.1.1.23"/>
    </reaction>
</comment>
<dbReference type="PANTHER" id="PTHR43375:SF1">
    <property type="entry name" value="OROTIDINE 5'-PHOSPHATE DECARBOXYLASE"/>
    <property type="match status" value="1"/>
</dbReference>
<dbReference type="HAMAP" id="MF_01215">
    <property type="entry name" value="OMPdecase_type2"/>
    <property type="match status" value="1"/>
</dbReference>
<feature type="domain" description="Orotidine 5'-phosphate decarboxylase" evidence="8">
    <location>
        <begin position="16"/>
        <end position="285"/>
    </location>
</feature>
<dbReference type="SMART" id="SM00934">
    <property type="entry name" value="OMPdecase"/>
    <property type="match status" value="1"/>
</dbReference>
<dbReference type="PROSITE" id="PS00156">
    <property type="entry name" value="OMPDECASE"/>
    <property type="match status" value="1"/>
</dbReference>
<keyword evidence="10" id="KW-1185">Reference proteome</keyword>
<evidence type="ECO:0000256" key="2">
    <source>
        <dbReference type="ARBA" id="ARBA00008847"/>
    </source>
</evidence>
<evidence type="ECO:0000256" key="5">
    <source>
        <dbReference type="ARBA" id="ARBA00023239"/>
    </source>
</evidence>
<dbReference type="InterPro" id="IPR011995">
    <property type="entry name" value="OMPdecase_type-2"/>
</dbReference>
<protein>
    <recommendedName>
        <fullName evidence="7">Orotidine 5'-phosphate decarboxylase</fullName>
        <ecNumber evidence="7">4.1.1.23</ecNumber>
    </recommendedName>
    <alternativeName>
        <fullName evidence="7">OMP decarboxylase</fullName>
        <shortName evidence="7">OMPDCase</shortName>
        <shortName evidence="7">OMPdecase</shortName>
    </alternativeName>
</protein>
<organism evidence="9 10">
    <name type="scientific">Mahella australiensis (strain DSM 15567 / CIP 107919 / 50-1 BON)</name>
    <dbReference type="NCBI Taxonomy" id="697281"/>
    <lineage>
        <taxon>Bacteria</taxon>
        <taxon>Bacillati</taxon>
        <taxon>Bacillota</taxon>
        <taxon>Clostridia</taxon>
        <taxon>Thermoanaerobacterales</taxon>
        <taxon>Thermoanaerobacterales Family IV. Incertae Sedis</taxon>
        <taxon>Mahella</taxon>
    </lineage>
</organism>
<dbReference type="KEGG" id="mas:Mahau_1422"/>
<dbReference type="Gene3D" id="3.20.20.70">
    <property type="entry name" value="Aldolase class I"/>
    <property type="match status" value="1"/>
</dbReference>
<dbReference type="CDD" id="cd04725">
    <property type="entry name" value="OMP_decarboxylase_like"/>
    <property type="match status" value="1"/>
</dbReference>
<keyword evidence="5 7" id="KW-0456">Lyase</keyword>
<comment type="pathway">
    <text evidence="1 7">Pyrimidine metabolism; UMP biosynthesis via de novo pathway; UMP from orotate: step 2/2.</text>
</comment>
<sequence length="313" mass="34741">MIIDKLIETSVAKQNPTVIGLDTRIEYVPEHIKRRYFASGIDMKMACEAILEFNRSIIDAVYDIVPAVKIQMAYYEMYGFYGIKCFNDTARYAKSKGLIVIGDVKRNDIGATAQAYATAYLGQTFIDDGVAQNAFDVDFITVNPYLGFDGIKPFVDACKAYDKGLFILVKTSNPSSGQVQDVVTRDGKSIYQIVGQLVEEWGQDVIGQFGYSAVGAVVGATYPEQLLRLRQDMKHTYFLVPGYGAQGASAEDIINGFDEHGLGAIVNASRSIICAYKSDKWSKAFKPEEFYQAARCEAIDMRNDIATAMIMKR</sequence>
<comment type="similarity">
    <text evidence="2 7">Belongs to the OMP decarboxylase family. Type 2 subfamily.</text>
</comment>
<accession>F3ZXU5</accession>
<evidence type="ECO:0000256" key="3">
    <source>
        <dbReference type="ARBA" id="ARBA00022793"/>
    </source>
</evidence>
<dbReference type="PANTHER" id="PTHR43375">
    <property type="entry name" value="OROTIDINE 5'-PHOSPHATE DECARBOXYLASE"/>
    <property type="match status" value="1"/>
</dbReference>
<evidence type="ECO:0000256" key="1">
    <source>
        <dbReference type="ARBA" id="ARBA00004861"/>
    </source>
</evidence>
<proteinExistence type="inferred from homology"/>
<dbReference type="Proteomes" id="UP000008457">
    <property type="component" value="Chromosome"/>
</dbReference>
<keyword evidence="3 7" id="KW-0210">Decarboxylase</keyword>
<reference evidence="10" key="1">
    <citation type="submission" date="2010-11" db="EMBL/GenBank/DDBJ databases">
        <title>The complete genome of Mahella australiensis DSM 15567.</title>
        <authorList>
            <consortium name="US DOE Joint Genome Institute (JGI-PGF)"/>
            <person name="Lucas S."/>
            <person name="Copeland A."/>
            <person name="Lapidus A."/>
            <person name="Bruce D."/>
            <person name="Goodwin L."/>
            <person name="Pitluck S."/>
            <person name="Kyrpides N."/>
            <person name="Mavromatis K."/>
            <person name="Pagani I."/>
            <person name="Ivanova N."/>
            <person name="Teshima H."/>
            <person name="Brettin T."/>
            <person name="Detter J.C."/>
            <person name="Han C."/>
            <person name="Tapia R."/>
            <person name="Land M."/>
            <person name="Hauser L."/>
            <person name="Markowitz V."/>
            <person name="Cheng J.-F."/>
            <person name="Hugenholtz P."/>
            <person name="Woyke T."/>
            <person name="Wu D."/>
            <person name="Spring S."/>
            <person name="Pukall R."/>
            <person name="Steenblock K."/>
            <person name="Schneider S."/>
            <person name="Klenk H.-P."/>
            <person name="Eisen J.A."/>
        </authorList>
    </citation>
    <scope>NUCLEOTIDE SEQUENCE [LARGE SCALE GENOMIC DNA]</scope>
    <source>
        <strain evidence="10">DSM 15567 / CIP 107919 / 50-1 BON</strain>
    </source>
</reference>
<evidence type="ECO:0000313" key="9">
    <source>
        <dbReference type="EMBL" id="AEE96615.1"/>
    </source>
</evidence>
<evidence type="ECO:0000256" key="4">
    <source>
        <dbReference type="ARBA" id="ARBA00022975"/>
    </source>
</evidence>
<evidence type="ECO:0000259" key="8">
    <source>
        <dbReference type="SMART" id="SM00934"/>
    </source>
</evidence>
<dbReference type="InterPro" id="IPR011060">
    <property type="entry name" value="RibuloseP-bd_barrel"/>
</dbReference>
<dbReference type="eggNOG" id="COG0284">
    <property type="taxonomic scope" value="Bacteria"/>
</dbReference>
<evidence type="ECO:0000256" key="6">
    <source>
        <dbReference type="ARBA" id="ARBA00049157"/>
    </source>
</evidence>
<keyword evidence="4 7" id="KW-0665">Pyrimidine biosynthesis</keyword>
<dbReference type="InterPro" id="IPR013785">
    <property type="entry name" value="Aldolase_TIM"/>
</dbReference>
<dbReference type="NCBIfam" id="TIGR02127">
    <property type="entry name" value="pyrF_sub2"/>
    <property type="match status" value="1"/>
</dbReference>
<dbReference type="SUPFAM" id="SSF51366">
    <property type="entry name" value="Ribulose-phoshate binding barrel"/>
    <property type="match status" value="1"/>
</dbReference>
<reference evidence="9 10" key="2">
    <citation type="journal article" date="2011" name="Stand. Genomic Sci.">
        <title>Complete genome sequence of Mahella australiensis type strain (50-1 BON).</title>
        <authorList>
            <person name="Sikorski J."/>
            <person name="Teshima H."/>
            <person name="Nolan M."/>
            <person name="Lucas S."/>
            <person name="Hammon N."/>
            <person name="Deshpande S."/>
            <person name="Cheng J.F."/>
            <person name="Pitluck S."/>
            <person name="Liolios K."/>
            <person name="Pagani I."/>
            <person name="Ivanova N."/>
            <person name="Huntemann M."/>
            <person name="Mavromatis K."/>
            <person name="Ovchinikova G."/>
            <person name="Pati A."/>
            <person name="Tapia R."/>
            <person name="Han C."/>
            <person name="Goodwin L."/>
            <person name="Chen A."/>
            <person name="Palaniappan K."/>
            <person name="Land M."/>
            <person name="Hauser L."/>
            <person name="Ngatchou-Djao O.D."/>
            <person name="Rohde M."/>
            <person name="Pukall R."/>
            <person name="Spring S."/>
            <person name="Abt B."/>
            <person name="Goker M."/>
            <person name="Detter J.C."/>
            <person name="Woyke T."/>
            <person name="Bristow J."/>
            <person name="Markowitz V."/>
            <person name="Hugenholtz P."/>
            <person name="Eisen J.A."/>
            <person name="Kyrpides N.C."/>
            <person name="Klenk H.P."/>
            <person name="Lapidus A."/>
        </authorList>
    </citation>
    <scope>NUCLEOTIDE SEQUENCE [LARGE SCALE GENOMIC DNA]</scope>
    <source>
        <strain evidence="10">DSM 15567 / CIP 107919 / 50-1 BON</strain>
    </source>
</reference>
<dbReference type="Pfam" id="PF00215">
    <property type="entry name" value="OMPdecase"/>
    <property type="match status" value="1"/>
</dbReference>
<feature type="active site" description="Proton donor" evidence="7">
    <location>
        <position position="105"/>
    </location>
</feature>
<dbReference type="UniPathway" id="UPA00070">
    <property type="reaction ID" value="UER00120"/>
</dbReference>
<dbReference type="InterPro" id="IPR001754">
    <property type="entry name" value="OMPdeCOase_dom"/>
</dbReference>
<dbReference type="AlphaFoldDB" id="F3ZXU5"/>
<dbReference type="HOGENOM" id="CLU_060704_1_1_9"/>
<name>F3ZXU5_MAHA5</name>
<dbReference type="InterPro" id="IPR018089">
    <property type="entry name" value="OMPdecase_AS"/>
</dbReference>
<dbReference type="EC" id="4.1.1.23" evidence="7"/>
<evidence type="ECO:0000256" key="7">
    <source>
        <dbReference type="HAMAP-Rule" id="MF_01215"/>
    </source>
</evidence>
<dbReference type="GO" id="GO:0044205">
    <property type="term" value="P:'de novo' UMP biosynthetic process"/>
    <property type="evidence" value="ECO:0007669"/>
    <property type="project" value="UniProtKB-UniRule"/>
</dbReference>
<dbReference type="STRING" id="697281.Mahau_1422"/>
<dbReference type="OrthoDB" id="9808470at2"/>
<dbReference type="GO" id="GO:0004590">
    <property type="term" value="F:orotidine-5'-phosphate decarboxylase activity"/>
    <property type="evidence" value="ECO:0007669"/>
    <property type="project" value="UniProtKB-UniRule"/>
</dbReference>